<reference evidence="2" key="1">
    <citation type="submission" date="2019-06" db="EMBL/GenBank/DDBJ databases">
        <title>Gordonia isolated from sludge of a wastewater treatment plant.</title>
        <authorList>
            <person name="Tamura T."/>
            <person name="Aoyama K."/>
            <person name="Kang Y."/>
            <person name="Saito S."/>
            <person name="Akiyama N."/>
            <person name="Yazawa K."/>
            <person name="Gonoi T."/>
            <person name="Mikami Y."/>
        </authorList>
    </citation>
    <scope>NUCLEOTIDE SEQUENCE [LARGE SCALE GENOMIC DNA]</scope>
    <source>
        <strain evidence="2">NBRC 107697</strain>
    </source>
</reference>
<comment type="caution">
    <text evidence="1">The sequence shown here is derived from an EMBL/GenBank/DDBJ whole genome shotgun (WGS) entry which is preliminary data.</text>
</comment>
<dbReference type="AlphaFoldDB" id="A0A7I9UY31"/>
<accession>A0A7I9UY31</accession>
<evidence type="ECO:0000313" key="1">
    <source>
        <dbReference type="EMBL" id="GED97721.1"/>
    </source>
</evidence>
<sequence>MRLITDPDRVEAAGGALLRRVGEWATVGGVAGTGFEAYARILHPVEVTDEHGATRRSPWREVAAVTGAQMHPQVQWWAVAGATPDQATDCYTTTLANGWQVDVDLEGRMDPAMMAELTTLLADHADPATDVFAAIWAGWGELHGPAALYLVASDGPAEEQPGPSSVDDTRLLDPGVRRATGNGPFLAWPGREMVVFATSLAELGDPEYGYRNGIAWDRRFGPGPVPALVWPRGDAWVVATEIDWAWTLVGGSRSLVDAVLADARFESFEVAESDALTFASDTLNG</sequence>
<dbReference type="EMBL" id="BJOU01000001">
    <property type="protein sequence ID" value="GED97721.1"/>
    <property type="molecule type" value="Genomic_DNA"/>
</dbReference>
<evidence type="ECO:0000313" key="2">
    <source>
        <dbReference type="Proteomes" id="UP000444980"/>
    </source>
</evidence>
<organism evidence="1 2">
    <name type="scientific">Gordonia crocea</name>
    <dbReference type="NCBI Taxonomy" id="589162"/>
    <lineage>
        <taxon>Bacteria</taxon>
        <taxon>Bacillati</taxon>
        <taxon>Actinomycetota</taxon>
        <taxon>Actinomycetes</taxon>
        <taxon>Mycobacteriales</taxon>
        <taxon>Gordoniaceae</taxon>
        <taxon>Gordonia</taxon>
    </lineage>
</organism>
<name>A0A7I9UY31_9ACTN</name>
<keyword evidence="2" id="KW-1185">Reference proteome</keyword>
<protein>
    <submittedName>
        <fullName evidence="1">Uncharacterized protein</fullName>
    </submittedName>
</protein>
<dbReference type="Proteomes" id="UP000444980">
    <property type="component" value="Unassembled WGS sequence"/>
</dbReference>
<proteinExistence type="predicted"/>
<dbReference type="OrthoDB" id="2426596at2"/>
<gene>
    <name evidence="1" type="ORF">nbrc107697_17600</name>
</gene>
<dbReference type="RefSeq" id="WP_161927012.1">
    <property type="nucleotide sequence ID" value="NZ_BJOU01000001.1"/>
</dbReference>